<keyword evidence="3" id="KW-1185">Reference proteome</keyword>
<sequence>MPTCPGGRKPALGSGRRPPYSLRRASGPQHRPRTGRGEGRRSPGRAGLGEPEPTAVRVQTRRCQRAGSPALLLRTAPARPQLPLPNIHSYRERIPRELGGHRRARRPRSVPDQPVLFVQGGRERLRRNKVRSEDRRLNTSLDAGVPF</sequence>
<name>A0A1A6GUH9_NEOLE</name>
<comment type="caution">
    <text evidence="2">The sequence shown here is derived from an EMBL/GenBank/DDBJ whole genome shotgun (WGS) entry which is preliminary data.</text>
</comment>
<dbReference type="Proteomes" id="UP000092124">
    <property type="component" value="Unassembled WGS sequence"/>
</dbReference>
<evidence type="ECO:0000313" key="2">
    <source>
        <dbReference type="EMBL" id="OBS69584.1"/>
    </source>
</evidence>
<feature type="region of interest" description="Disordered" evidence="1">
    <location>
        <begin position="1"/>
        <end position="62"/>
    </location>
</feature>
<organism evidence="2 3">
    <name type="scientific">Neotoma lepida</name>
    <name type="common">Desert woodrat</name>
    <dbReference type="NCBI Taxonomy" id="56216"/>
    <lineage>
        <taxon>Eukaryota</taxon>
        <taxon>Metazoa</taxon>
        <taxon>Chordata</taxon>
        <taxon>Craniata</taxon>
        <taxon>Vertebrata</taxon>
        <taxon>Euteleostomi</taxon>
        <taxon>Mammalia</taxon>
        <taxon>Eutheria</taxon>
        <taxon>Euarchontoglires</taxon>
        <taxon>Glires</taxon>
        <taxon>Rodentia</taxon>
        <taxon>Myomorpha</taxon>
        <taxon>Muroidea</taxon>
        <taxon>Cricetidae</taxon>
        <taxon>Neotominae</taxon>
        <taxon>Neotoma</taxon>
    </lineage>
</organism>
<protein>
    <submittedName>
        <fullName evidence="2">Uncharacterized protein</fullName>
    </submittedName>
</protein>
<reference evidence="2 3" key="1">
    <citation type="submission" date="2016-06" db="EMBL/GenBank/DDBJ databases">
        <title>The Draft Genome Sequence and Annotation of the Desert Woodrat Neotoma lepida.</title>
        <authorList>
            <person name="Campbell M."/>
            <person name="Oakeson K.F."/>
            <person name="Yandell M."/>
            <person name="Halpert J.R."/>
            <person name="Dearing D."/>
        </authorList>
    </citation>
    <scope>NUCLEOTIDE SEQUENCE [LARGE SCALE GENOMIC DNA]</scope>
    <source>
        <strain evidence="2">417</strain>
        <tissue evidence="2">Liver</tissue>
    </source>
</reference>
<accession>A0A1A6GUH9</accession>
<evidence type="ECO:0000256" key="1">
    <source>
        <dbReference type="SAM" id="MobiDB-lite"/>
    </source>
</evidence>
<dbReference type="AlphaFoldDB" id="A0A1A6GUH9"/>
<proteinExistence type="predicted"/>
<dbReference type="EMBL" id="LZPO01068239">
    <property type="protein sequence ID" value="OBS69584.1"/>
    <property type="molecule type" value="Genomic_DNA"/>
</dbReference>
<feature type="region of interest" description="Disordered" evidence="1">
    <location>
        <begin position="98"/>
        <end position="147"/>
    </location>
</feature>
<evidence type="ECO:0000313" key="3">
    <source>
        <dbReference type="Proteomes" id="UP000092124"/>
    </source>
</evidence>
<gene>
    <name evidence="2" type="ORF">A6R68_01875</name>
</gene>